<evidence type="ECO:0000256" key="1">
    <source>
        <dbReference type="SAM" id="MobiDB-lite"/>
    </source>
</evidence>
<evidence type="ECO:0000313" key="4">
    <source>
        <dbReference type="EMBL" id="AYN43962.1"/>
    </source>
</evidence>
<evidence type="ECO:0000313" key="5">
    <source>
        <dbReference type="Proteomes" id="UP000268329"/>
    </source>
</evidence>
<organism evidence="4 5">
    <name type="scientific">Streptomyces dangxiongensis</name>
    <dbReference type="NCBI Taxonomy" id="1442032"/>
    <lineage>
        <taxon>Bacteria</taxon>
        <taxon>Bacillati</taxon>
        <taxon>Actinomycetota</taxon>
        <taxon>Actinomycetes</taxon>
        <taxon>Kitasatosporales</taxon>
        <taxon>Streptomycetaceae</taxon>
        <taxon>Streptomyces</taxon>
    </lineage>
</organism>
<feature type="domain" description="N-acetyltransferase" evidence="2">
    <location>
        <begin position="295"/>
        <end position="442"/>
    </location>
</feature>
<gene>
    <name evidence="4" type="ORF">D9753_30565</name>
</gene>
<sequence>MHHWRRDVVELAALFTAVAVADATANLIGHGPDGPALLVLSAVVLAATAGFHVWWSRRHGHAPPVSDTGARPAAAARPAGHSTQPGTTADEVAAPGTLWRMRTTVQDEPGSLAVLCTALAERRVDILSLQTHPLADGTVDEFLLRSPGTLAAAEITRAVALAGGRATWIERADAHDLVDAPTRVLGLAARTALDAAELPLALRQLLGRCTIRSLPGTPVGGGRGPEPVPVGGVLEDTVMRLRAPEGGVLTVERPYLPFTPTEFARARALVELDSRLGPRIPRGQDVLTLPEGNDITVRRVDTGDLAAARAMHERCSPRTLGMRYHGPVGDANRYLTHLLSPRFGRTLAAQTASGRIVGLGHLLWDGDETEVALLIEDDWQQRGIGGELLGRLVALAVEAGCESVYAVTQASNTGMVAAMRGLGLPLDYQIEEGTLVITARLDTTALTTTPRTHPPHLG</sequence>
<evidence type="ECO:0000259" key="3">
    <source>
        <dbReference type="PROSITE" id="PS51671"/>
    </source>
</evidence>
<reference evidence="4 5" key="1">
    <citation type="submission" date="2018-10" db="EMBL/GenBank/DDBJ databases">
        <title>The genome of Streptomyces dangxiongensis Z022.</title>
        <authorList>
            <person name="Zhang B."/>
        </authorList>
    </citation>
    <scope>NUCLEOTIDE SEQUENCE [LARGE SCALE GENOMIC DNA]</scope>
    <source>
        <strain evidence="4 5">Z022</strain>
    </source>
</reference>
<dbReference type="AlphaFoldDB" id="A0A3G2JRI9"/>
<dbReference type="OrthoDB" id="5516749at2"/>
<dbReference type="EMBL" id="CP033073">
    <property type="protein sequence ID" value="AYN43962.1"/>
    <property type="molecule type" value="Genomic_DNA"/>
</dbReference>
<proteinExistence type="predicted"/>
<dbReference type="PROSITE" id="PS51186">
    <property type="entry name" value="GNAT"/>
    <property type="match status" value="1"/>
</dbReference>
<feature type="domain" description="ACT" evidence="3">
    <location>
        <begin position="100"/>
        <end position="174"/>
    </location>
</feature>
<keyword evidence="5" id="KW-1185">Reference proteome</keyword>
<dbReference type="Gene3D" id="3.40.630.30">
    <property type="match status" value="1"/>
</dbReference>
<feature type="region of interest" description="Disordered" evidence="1">
    <location>
        <begin position="62"/>
        <end position="94"/>
    </location>
</feature>
<dbReference type="InterPro" id="IPR016181">
    <property type="entry name" value="Acyl_CoA_acyltransferase"/>
</dbReference>
<protein>
    <submittedName>
        <fullName evidence="4">GNAT family N-acetyltransferase</fullName>
    </submittedName>
</protein>
<dbReference type="CDD" id="cd02116">
    <property type="entry name" value="ACT"/>
    <property type="match status" value="1"/>
</dbReference>
<dbReference type="InterPro" id="IPR002912">
    <property type="entry name" value="ACT_dom"/>
</dbReference>
<name>A0A3G2JRI9_9ACTN</name>
<keyword evidence="4" id="KW-0808">Transferase</keyword>
<feature type="compositionally biased region" description="Low complexity" evidence="1">
    <location>
        <begin position="69"/>
        <end position="80"/>
    </location>
</feature>
<dbReference type="Pfam" id="PF00583">
    <property type="entry name" value="Acetyltransf_1"/>
    <property type="match status" value="1"/>
</dbReference>
<dbReference type="InterPro" id="IPR000182">
    <property type="entry name" value="GNAT_dom"/>
</dbReference>
<dbReference type="PROSITE" id="PS51671">
    <property type="entry name" value="ACT"/>
    <property type="match status" value="1"/>
</dbReference>
<evidence type="ECO:0000259" key="2">
    <source>
        <dbReference type="PROSITE" id="PS51186"/>
    </source>
</evidence>
<dbReference type="Proteomes" id="UP000268329">
    <property type="component" value="Chromosome"/>
</dbReference>
<dbReference type="GO" id="GO:0016747">
    <property type="term" value="F:acyltransferase activity, transferring groups other than amino-acyl groups"/>
    <property type="evidence" value="ECO:0007669"/>
    <property type="project" value="InterPro"/>
</dbReference>
<dbReference type="KEGG" id="sdd:D9753_30565"/>
<accession>A0A3G2JRI9</accession>
<dbReference type="CDD" id="cd04301">
    <property type="entry name" value="NAT_SF"/>
    <property type="match status" value="1"/>
</dbReference>
<dbReference type="SUPFAM" id="SSF55729">
    <property type="entry name" value="Acyl-CoA N-acyltransferases (Nat)"/>
    <property type="match status" value="1"/>
</dbReference>